<dbReference type="SUPFAM" id="SSF50331">
    <property type="entry name" value="MOP-like"/>
    <property type="match status" value="1"/>
</dbReference>
<evidence type="ECO:0000256" key="1">
    <source>
        <dbReference type="ARBA" id="ARBA00022448"/>
    </source>
</evidence>
<gene>
    <name evidence="5" type="ORF">GCM10012284_39820</name>
</gene>
<dbReference type="InterPro" id="IPR003593">
    <property type="entry name" value="AAA+_ATPase"/>
</dbReference>
<feature type="domain" description="ABC transporter" evidence="4">
    <location>
        <begin position="4"/>
        <end position="235"/>
    </location>
</feature>
<dbReference type="Pfam" id="PF00005">
    <property type="entry name" value="ABC_tran"/>
    <property type="match status" value="1"/>
</dbReference>
<evidence type="ECO:0000259" key="4">
    <source>
        <dbReference type="PROSITE" id="PS50893"/>
    </source>
</evidence>
<dbReference type="FunFam" id="3.40.50.300:FF:000042">
    <property type="entry name" value="Maltose/maltodextrin ABC transporter, ATP-binding protein"/>
    <property type="match status" value="1"/>
</dbReference>
<accession>A0A8J3C2U2</accession>
<dbReference type="SMART" id="SM00382">
    <property type="entry name" value="AAA"/>
    <property type="match status" value="1"/>
</dbReference>
<dbReference type="InterPro" id="IPR047641">
    <property type="entry name" value="ABC_transpr_MalK/UgpC-like"/>
</dbReference>
<dbReference type="GO" id="GO:0055052">
    <property type="term" value="C:ATP-binding cassette (ABC) transporter complex, substrate-binding subunit-containing"/>
    <property type="evidence" value="ECO:0007669"/>
    <property type="project" value="TreeGrafter"/>
</dbReference>
<dbReference type="PROSITE" id="PS00211">
    <property type="entry name" value="ABC_TRANSPORTER_1"/>
    <property type="match status" value="1"/>
</dbReference>
<organism evidence="5 6">
    <name type="scientific">Mangrovihabitans endophyticus</name>
    <dbReference type="NCBI Taxonomy" id="1751298"/>
    <lineage>
        <taxon>Bacteria</taxon>
        <taxon>Bacillati</taxon>
        <taxon>Actinomycetota</taxon>
        <taxon>Actinomycetes</taxon>
        <taxon>Micromonosporales</taxon>
        <taxon>Micromonosporaceae</taxon>
        <taxon>Mangrovihabitans</taxon>
    </lineage>
</organism>
<dbReference type="InterPro" id="IPR008995">
    <property type="entry name" value="Mo/tungstate-bd_C_term_dom"/>
</dbReference>
<dbReference type="GO" id="GO:0016887">
    <property type="term" value="F:ATP hydrolysis activity"/>
    <property type="evidence" value="ECO:0007669"/>
    <property type="project" value="InterPro"/>
</dbReference>
<keyword evidence="3 5" id="KW-0067">ATP-binding</keyword>
<name>A0A8J3C2U2_9ACTN</name>
<dbReference type="PANTHER" id="PTHR43875:SF1">
    <property type="entry name" value="OSMOPROTECTIVE COMPOUNDS UPTAKE ATP-BINDING PROTEIN GGTA"/>
    <property type="match status" value="1"/>
</dbReference>
<comment type="caution">
    <text evidence="5">The sequence shown here is derived from an EMBL/GenBank/DDBJ whole genome shotgun (WGS) entry which is preliminary data.</text>
</comment>
<evidence type="ECO:0000313" key="6">
    <source>
        <dbReference type="Proteomes" id="UP000656042"/>
    </source>
</evidence>
<reference evidence="5" key="2">
    <citation type="submission" date="2020-09" db="EMBL/GenBank/DDBJ databases">
        <authorList>
            <person name="Sun Q."/>
            <person name="Zhou Y."/>
        </authorList>
    </citation>
    <scope>NUCLEOTIDE SEQUENCE</scope>
    <source>
        <strain evidence="5">CGMCC 4.7299</strain>
    </source>
</reference>
<evidence type="ECO:0000256" key="2">
    <source>
        <dbReference type="ARBA" id="ARBA00022741"/>
    </source>
</evidence>
<sequence>MVAVSLRALRKVFDDGVVAVDGLDLEVAAGEFMVLLGPTGCGKSTVLRLLAGLETPTSGEVVFDGVPVSRLPPAQREVGMVFQNHALYPHLTVAQNIGFPLRVSGESPARLQSRVAEVARELHVVDLLGRLPAHLSGGEQQRVALARALVARPALLLLDEPMSNVDAAIRAELRGEIRAAVRRVGITCVYVTHDQAEAMSMADRLAVLRRGVLQQVGTPARVYADPDTVFVAAFLGSPPPSLFEAAVSVTPERVDLDLGSHVVALPRTAALAGRHGERVTVGVRALRPGDALRGVVRRVDNLGHEVLARVDAGLVPTPLATSGLELPSRPPAPVTHTEYGFYPSYQPGDRAPAGEVTVRMPAPARVRVGDELGVAVAPEDLLLFDRSGRRIRIFDAPLDSQS</sequence>
<dbReference type="InterPro" id="IPR003439">
    <property type="entry name" value="ABC_transporter-like_ATP-bd"/>
</dbReference>
<dbReference type="InterPro" id="IPR017871">
    <property type="entry name" value="ABC_transporter-like_CS"/>
</dbReference>
<keyword evidence="1" id="KW-0813">Transport</keyword>
<dbReference type="PANTHER" id="PTHR43875">
    <property type="entry name" value="MALTODEXTRIN IMPORT ATP-BINDING PROTEIN MSMX"/>
    <property type="match status" value="1"/>
</dbReference>
<reference evidence="5" key="1">
    <citation type="journal article" date="2014" name="Int. J. Syst. Evol. Microbiol.">
        <title>Complete genome sequence of Corynebacterium casei LMG S-19264T (=DSM 44701T), isolated from a smear-ripened cheese.</title>
        <authorList>
            <consortium name="US DOE Joint Genome Institute (JGI-PGF)"/>
            <person name="Walter F."/>
            <person name="Albersmeier A."/>
            <person name="Kalinowski J."/>
            <person name="Ruckert C."/>
        </authorList>
    </citation>
    <scope>NUCLEOTIDE SEQUENCE</scope>
    <source>
        <strain evidence="5">CGMCC 4.7299</strain>
    </source>
</reference>
<keyword evidence="2" id="KW-0547">Nucleotide-binding</keyword>
<dbReference type="Gene3D" id="2.40.50.100">
    <property type="match status" value="1"/>
</dbReference>
<evidence type="ECO:0000313" key="5">
    <source>
        <dbReference type="EMBL" id="GGL01298.1"/>
    </source>
</evidence>
<dbReference type="Proteomes" id="UP000656042">
    <property type="component" value="Unassembled WGS sequence"/>
</dbReference>
<dbReference type="SUPFAM" id="SSF52540">
    <property type="entry name" value="P-loop containing nucleoside triphosphate hydrolases"/>
    <property type="match status" value="1"/>
</dbReference>
<dbReference type="PROSITE" id="PS50893">
    <property type="entry name" value="ABC_TRANSPORTER_2"/>
    <property type="match status" value="1"/>
</dbReference>
<protein>
    <submittedName>
        <fullName evidence="5">Sugar ABC transporter ATP-binding protein</fullName>
    </submittedName>
</protein>
<dbReference type="RefSeq" id="WP_189080761.1">
    <property type="nucleotide sequence ID" value="NZ_BMMX01000019.1"/>
</dbReference>
<proteinExistence type="predicted"/>
<dbReference type="GO" id="GO:0005524">
    <property type="term" value="F:ATP binding"/>
    <property type="evidence" value="ECO:0007669"/>
    <property type="project" value="UniProtKB-KW"/>
</dbReference>
<dbReference type="AlphaFoldDB" id="A0A8J3C2U2"/>
<dbReference type="Gene3D" id="3.40.50.300">
    <property type="entry name" value="P-loop containing nucleotide triphosphate hydrolases"/>
    <property type="match status" value="1"/>
</dbReference>
<keyword evidence="6" id="KW-1185">Reference proteome</keyword>
<dbReference type="GO" id="GO:0140359">
    <property type="term" value="F:ABC-type transporter activity"/>
    <property type="evidence" value="ECO:0007669"/>
    <property type="project" value="UniProtKB-ARBA"/>
</dbReference>
<dbReference type="EMBL" id="BMMX01000019">
    <property type="protein sequence ID" value="GGL01298.1"/>
    <property type="molecule type" value="Genomic_DNA"/>
</dbReference>
<evidence type="ECO:0000256" key="3">
    <source>
        <dbReference type="ARBA" id="ARBA00022840"/>
    </source>
</evidence>
<dbReference type="InterPro" id="IPR027417">
    <property type="entry name" value="P-loop_NTPase"/>
</dbReference>